<dbReference type="AlphaFoldDB" id="A0A9D2TYK4"/>
<dbReference type="SMART" id="SM00240">
    <property type="entry name" value="FHA"/>
    <property type="match status" value="1"/>
</dbReference>
<keyword evidence="1" id="KW-0472">Membrane</keyword>
<dbReference type="Proteomes" id="UP000823851">
    <property type="component" value="Unassembled WGS sequence"/>
</dbReference>
<dbReference type="InterPro" id="IPR000253">
    <property type="entry name" value="FHA_dom"/>
</dbReference>
<organism evidence="3 4">
    <name type="scientific">Candidatus Eisenbergiella stercorigallinarum</name>
    <dbReference type="NCBI Taxonomy" id="2838557"/>
    <lineage>
        <taxon>Bacteria</taxon>
        <taxon>Bacillati</taxon>
        <taxon>Bacillota</taxon>
        <taxon>Clostridia</taxon>
        <taxon>Lachnospirales</taxon>
        <taxon>Lachnospiraceae</taxon>
        <taxon>Eisenbergiella</taxon>
    </lineage>
</organism>
<dbReference type="EMBL" id="DWUW01000149">
    <property type="protein sequence ID" value="HJD31331.1"/>
    <property type="molecule type" value="Genomic_DNA"/>
</dbReference>
<dbReference type="PROSITE" id="PS50006">
    <property type="entry name" value="FHA_DOMAIN"/>
    <property type="match status" value="1"/>
</dbReference>
<dbReference type="CDD" id="cd00060">
    <property type="entry name" value="FHA"/>
    <property type="match status" value="1"/>
</dbReference>
<reference evidence="3" key="2">
    <citation type="submission" date="2021-04" db="EMBL/GenBank/DDBJ databases">
        <authorList>
            <person name="Gilroy R."/>
        </authorList>
    </citation>
    <scope>NUCLEOTIDE SEQUENCE</scope>
    <source>
        <strain evidence="3">ChiHjej8B7-25341</strain>
    </source>
</reference>
<comment type="caution">
    <text evidence="3">The sequence shown here is derived from an EMBL/GenBank/DDBJ whole genome shotgun (WGS) entry which is preliminary data.</text>
</comment>
<gene>
    <name evidence="3" type="ORF">H9912_05250</name>
</gene>
<dbReference type="Gene3D" id="2.60.200.20">
    <property type="match status" value="1"/>
</dbReference>
<evidence type="ECO:0000313" key="4">
    <source>
        <dbReference type="Proteomes" id="UP000823851"/>
    </source>
</evidence>
<keyword evidence="1" id="KW-1133">Transmembrane helix</keyword>
<keyword evidence="1" id="KW-0812">Transmembrane</keyword>
<sequence length="284" mass="29489">MKKSIYRILLMAAGALQLLFFFILPYATLSEMMGALSGLAQGLGMGDMYPKNLTGLAAVKMLSAMPDYGVIMVFVFVPPVVMGVLVLLMNLFGKKRLSYVGSIIFSFLMVNFYGFAAFMVSLLADAGYKTSLGGAVCVILSIAMFVISIIGCVKDGKPAAETAGAASTGAAKAKPGKSVKPGKKDGTVTGLSGAYAGAVIPVKSGDTVTIGRDPSVCSIVTKGEKVSRKHCTVTFNGDNGMYTVTDFSSNGTFDGDGNRLARTAATPMAAGSVITVGEDKFRLG</sequence>
<protein>
    <submittedName>
        <fullName evidence="3">FHA domain-containing protein</fullName>
    </submittedName>
</protein>
<feature type="transmembrane region" description="Helical" evidence="1">
    <location>
        <begin position="132"/>
        <end position="153"/>
    </location>
</feature>
<dbReference type="InterPro" id="IPR008984">
    <property type="entry name" value="SMAD_FHA_dom_sf"/>
</dbReference>
<proteinExistence type="predicted"/>
<evidence type="ECO:0000256" key="1">
    <source>
        <dbReference type="SAM" id="Phobius"/>
    </source>
</evidence>
<evidence type="ECO:0000313" key="3">
    <source>
        <dbReference type="EMBL" id="HJD31331.1"/>
    </source>
</evidence>
<evidence type="ECO:0000259" key="2">
    <source>
        <dbReference type="PROSITE" id="PS50006"/>
    </source>
</evidence>
<accession>A0A9D2TYK4</accession>
<feature type="transmembrane region" description="Helical" evidence="1">
    <location>
        <begin position="99"/>
        <end position="120"/>
    </location>
</feature>
<feature type="transmembrane region" description="Helical" evidence="1">
    <location>
        <begin position="68"/>
        <end position="92"/>
    </location>
</feature>
<name>A0A9D2TYK4_9FIRM</name>
<dbReference type="SUPFAM" id="SSF49879">
    <property type="entry name" value="SMAD/FHA domain"/>
    <property type="match status" value="1"/>
</dbReference>
<reference evidence="3" key="1">
    <citation type="journal article" date="2021" name="PeerJ">
        <title>Extensive microbial diversity within the chicken gut microbiome revealed by metagenomics and culture.</title>
        <authorList>
            <person name="Gilroy R."/>
            <person name="Ravi A."/>
            <person name="Getino M."/>
            <person name="Pursley I."/>
            <person name="Horton D.L."/>
            <person name="Alikhan N.F."/>
            <person name="Baker D."/>
            <person name="Gharbi K."/>
            <person name="Hall N."/>
            <person name="Watson M."/>
            <person name="Adriaenssens E.M."/>
            <person name="Foster-Nyarko E."/>
            <person name="Jarju S."/>
            <person name="Secka A."/>
            <person name="Antonio M."/>
            <person name="Oren A."/>
            <person name="Chaudhuri R.R."/>
            <person name="La Ragione R."/>
            <person name="Hildebrand F."/>
            <person name="Pallen M.J."/>
        </authorList>
    </citation>
    <scope>NUCLEOTIDE SEQUENCE</scope>
    <source>
        <strain evidence="3">ChiHjej8B7-25341</strain>
    </source>
</reference>
<feature type="domain" description="FHA" evidence="2">
    <location>
        <begin position="208"/>
        <end position="253"/>
    </location>
</feature>
<dbReference type="Pfam" id="PF00498">
    <property type="entry name" value="FHA"/>
    <property type="match status" value="1"/>
</dbReference>